<protein>
    <submittedName>
        <fullName evidence="1">Uncharacterized protein</fullName>
    </submittedName>
</protein>
<dbReference type="AlphaFoldDB" id="A0A077ATN5"/>
<gene>
    <name evidence="1" type="ORF">ID47_06955</name>
</gene>
<reference evidence="1 2" key="1">
    <citation type="submission" date="2014-07" db="EMBL/GenBank/DDBJ databases">
        <title>Comparative genomic insights into amoeba endosymbionts belonging to the families of Holosporaceae and Candidatus Midichloriaceae within Rickettsiales.</title>
        <authorList>
            <person name="Wang Z."/>
            <person name="Wu M."/>
        </authorList>
    </citation>
    <scope>NUCLEOTIDE SEQUENCE [LARGE SCALE GENOMIC DNA]</scope>
    <source>
        <strain evidence="1">PRA3</strain>
    </source>
</reference>
<dbReference type="HOGENOM" id="CLU_494085_0_0_5"/>
<dbReference type="RefSeq" id="WP_038465041.1">
    <property type="nucleotide sequence ID" value="NZ_CP008941.1"/>
</dbReference>
<evidence type="ECO:0000313" key="2">
    <source>
        <dbReference type="Proteomes" id="UP000028926"/>
    </source>
</evidence>
<sequence>MKVLSEEENLQELFNLIKEDTTSATKDSSPPLKRRRRNEEDIKKITSLIKFSNLVQSCWEEIYSLPEQGNSQHLKRALNFSSPWQFLSHLHKFSQASSNLITHLTQLMEGYNNPKREFRKLLTIGGYAKDLLLEELDRNKYLSASRLYFGLPPEVIIVIACNAAYLFPQKITGKEYVAVAKSCLKLEPVDLTLRIKVIKDNIDNLFTESMKYKKDYRDFVAAYLKLKPDTLLALAPQIKTLWENNPHLDKSSIQQLIKVFKVLPTETVSNFSILMQQFSQYSPHLHNIINACKRLRTDQLMDVTKHAKFLFTDNMHEHAVFCILSAASNSSAETLIPLIKAVEQYAPHFLTQPYVGYECLEVCLKSTPQWIKSFIPYATPDLLTETYEDEREEIMNMSLKLTPEELNTRMEAIKRHNYPRSFEKLFGIEYGRALKNCINLTAEQMEAITTYGPSFLPENLSYQIQLRILKACMRATPEQISTLATHIKDFHLEKRSDSLWNLIISHSLRLTPEEIISIASQAQNTLTPEMSSSDFEKHLKTLFKIPQQWRY</sequence>
<organism evidence="1 2">
    <name type="scientific">Candidatus Odyssella acanthamoebae</name>
    <dbReference type="NCBI Taxonomy" id="91604"/>
    <lineage>
        <taxon>Bacteria</taxon>
        <taxon>Pseudomonadati</taxon>
        <taxon>Pseudomonadota</taxon>
        <taxon>Alphaproteobacteria</taxon>
        <taxon>Holosporales</taxon>
        <taxon>Candidatus Paracaedibacteraceae</taxon>
        <taxon>Candidatus Odyssella</taxon>
    </lineage>
</organism>
<name>A0A077ATN5_9PROT</name>
<dbReference type="EMBL" id="CP008941">
    <property type="protein sequence ID" value="AIK96537.1"/>
    <property type="molecule type" value="Genomic_DNA"/>
</dbReference>
<accession>A0A077ATN5</accession>
<dbReference type="STRING" id="91604.ID47_06955"/>
<evidence type="ECO:0000313" key="1">
    <source>
        <dbReference type="EMBL" id="AIK96537.1"/>
    </source>
</evidence>
<dbReference type="KEGG" id="paca:ID47_06955"/>
<keyword evidence="2" id="KW-1185">Reference proteome</keyword>
<proteinExistence type="predicted"/>
<dbReference type="Proteomes" id="UP000028926">
    <property type="component" value="Chromosome"/>
</dbReference>